<accession>A0ABM1ETC6</accession>
<sequence length="303" mass="34537">MFLPMPSPKVLGLYKNYLPQTPGFSADMMGWMAKEAERAKLTPVGYTGGLMFDEMSVQEALQLNYRNGQADFVGVVEEGQFGKVHSMLRKGTCDTELATHELQLMFLGTTGFRFPFAHFPTRCSEAATLYTIAWEAVRWLLKSNFKVIYMCFDGAQINRTFVEMHFHTADEAVKARFTMNPVSTEPMVFLMDPSHLIKKLRNNIYGTITGKRCLIVDNKVISWHHIRDAFEWDFAANSKREHHHLTQGHMFLDSASKMRNSLALEVLNEDMLSLLKKYRQVMNLGTTIDGTISFIENTAAIIN</sequence>
<dbReference type="InterPro" id="IPR048365">
    <property type="entry name" value="TNP-like_RNaseH_N"/>
</dbReference>
<dbReference type="RefSeq" id="XP_014675447.1">
    <property type="nucleotide sequence ID" value="XM_014819961.1"/>
</dbReference>
<name>A0ABM1ETC6_PRICU</name>
<evidence type="ECO:0000313" key="3">
    <source>
        <dbReference type="RefSeq" id="XP_014675447.1"/>
    </source>
</evidence>
<keyword evidence="2" id="KW-1185">Reference proteome</keyword>
<organism evidence="2 3">
    <name type="scientific">Priapulus caudatus</name>
    <name type="common">Priapulid worm</name>
    <dbReference type="NCBI Taxonomy" id="37621"/>
    <lineage>
        <taxon>Eukaryota</taxon>
        <taxon>Metazoa</taxon>
        <taxon>Ecdysozoa</taxon>
        <taxon>Scalidophora</taxon>
        <taxon>Priapulida</taxon>
        <taxon>Priapulimorpha</taxon>
        <taxon>Priapulimorphida</taxon>
        <taxon>Priapulidae</taxon>
        <taxon>Priapulus</taxon>
    </lineage>
</organism>
<dbReference type="Proteomes" id="UP000695022">
    <property type="component" value="Unplaced"/>
</dbReference>
<evidence type="ECO:0000259" key="1">
    <source>
        <dbReference type="Pfam" id="PF21787"/>
    </source>
</evidence>
<protein>
    <submittedName>
        <fullName evidence="3">Uncharacterized protein LOC106815498</fullName>
    </submittedName>
</protein>
<evidence type="ECO:0000313" key="2">
    <source>
        <dbReference type="Proteomes" id="UP000695022"/>
    </source>
</evidence>
<gene>
    <name evidence="3" type="primary">LOC106815498</name>
</gene>
<feature type="domain" description="Transposable element P transposase-like RNase H" evidence="1">
    <location>
        <begin position="21"/>
        <end position="162"/>
    </location>
</feature>
<feature type="non-terminal residue" evidence="3">
    <location>
        <position position="303"/>
    </location>
</feature>
<proteinExistence type="predicted"/>
<dbReference type="Pfam" id="PF21787">
    <property type="entry name" value="TNP-like_RNaseH_N"/>
    <property type="match status" value="1"/>
</dbReference>
<dbReference type="GeneID" id="106815498"/>
<reference evidence="3" key="1">
    <citation type="submission" date="2025-08" db="UniProtKB">
        <authorList>
            <consortium name="RefSeq"/>
        </authorList>
    </citation>
    <scope>IDENTIFICATION</scope>
</reference>